<dbReference type="GO" id="GO:0005680">
    <property type="term" value="C:anaphase-promoting complex"/>
    <property type="evidence" value="ECO:0007669"/>
    <property type="project" value="InterPro"/>
</dbReference>
<dbReference type="GO" id="GO:0051301">
    <property type="term" value="P:cell division"/>
    <property type="evidence" value="ECO:0007669"/>
    <property type="project" value="UniProtKB-KW"/>
</dbReference>
<accession>A0A397HZA9</accession>
<dbReference type="OrthoDB" id="2351920at2759"/>
<comment type="similarity">
    <text evidence="1">Belongs to the APC13 family.</text>
</comment>
<keyword evidence="2" id="KW-0132">Cell division</keyword>
<dbReference type="STRING" id="41047.A0A397HZA9"/>
<keyword evidence="3" id="KW-0498">Mitosis</keyword>
<dbReference type="AlphaFoldDB" id="A0A397HZA9"/>
<dbReference type="PANTHER" id="PTHR28526">
    <property type="entry name" value="ANAPHASE-PROMOTING COMPLEX SUBUNIT 13"/>
    <property type="match status" value="1"/>
</dbReference>
<evidence type="ECO:0000256" key="1">
    <source>
        <dbReference type="ARBA" id="ARBA00006940"/>
    </source>
</evidence>
<dbReference type="EMBL" id="NKHU02000011">
    <property type="protein sequence ID" value="RHZ66524.1"/>
    <property type="molecule type" value="Genomic_DNA"/>
</dbReference>
<sequence length="153" mass="17077">MSKDSSPTNIHMHHPRLADYFEEFTRPHTSQTANVTASASASHLYQHGYSHGVTYGSSSPTLVPSYLPIEEIYVLPQYQPPNPEDEDDVVPDQHAAFGITRAMERKREPVWRDLGLEGLVAGGKVDGWEEDGLSAVMDPSVGRGFDFVFWVFL</sequence>
<dbReference type="VEuPathDB" id="FungiDB:CDV56_109394"/>
<organism evidence="6 7">
    <name type="scientific">Aspergillus thermomutatus</name>
    <name type="common">Neosartorya pseudofischeri</name>
    <dbReference type="NCBI Taxonomy" id="41047"/>
    <lineage>
        <taxon>Eukaryota</taxon>
        <taxon>Fungi</taxon>
        <taxon>Dikarya</taxon>
        <taxon>Ascomycota</taxon>
        <taxon>Pezizomycotina</taxon>
        <taxon>Eurotiomycetes</taxon>
        <taxon>Eurotiomycetidae</taxon>
        <taxon>Eurotiales</taxon>
        <taxon>Aspergillaceae</taxon>
        <taxon>Aspergillus</taxon>
        <taxon>Aspergillus subgen. Fumigati</taxon>
    </lineage>
</organism>
<comment type="caution">
    <text evidence="6">The sequence shown here is derived from an EMBL/GenBank/DDBJ whole genome shotgun (WGS) entry which is preliminary data.</text>
</comment>
<evidence type="ECO:0000256" key="4">
    <source>
        <dbReference type="ARBA" id="ARBA00022786"/>
    </source>
</evidence>
<keyword evidence="4" id="KW-0833">Ubl conjugation pathway</keyword>
<dbReference type="GeneID" id="38131368"/>
<evidence type="ECO:0000256" key="3">
    <source>
        <dbReference type="ARBA" id="ARBA00022776"/>
    </source>
</evidence>
<keyword evidence="7" id="KW-1185">Reference proteome</keyword>
<dbReference type="Pfam" id="PF05839">
    <property type="entry name" value="Apc13p"/>
    <property type="match status" value="1"/>
</dbReference>
<dbReference type="RefSeq" id="XP_026618302.1">
    <property type="nucleotide sequence ID" value="XM_026763013.1"/>
</dbReference>
<protein>
    <submittedName>
        <fullName evidence="6">Uncharacterized protein</fullName>
    </submittedName>
</protein>
<keyword evidence="5" id="KW-0131">Cell cycle</keyword>
<reference evidence="6" key="1">
    <citation type="submission" date="2018-08" db="EMBL/GenBank/DDBJ databases">
        <title>Draft genome sequence of azole-resistant Aspergillus thermomutatus (Neosartorya pseudofischeri) strain HMR AF 39, isolated from a human nasal aspirate.</title>
        <authorList>
            <person name="Parent-Michaud M."/>
            <person name="Dufresne P.J."/>
            <person name="Fournier E."/>
            <person name="Martineau C."/>
            <person name="Moreira S."/>
            <person name="Perkins V."/>
            <person name="De Repentigny L."/>
            <person name="Dufresne S.F."/>
        </authorList>
    </citation>
    <scope>NUCLEOTIDE SEQUENCE [LARGE SCALE GENOMIC DNA]</scope>
    <source>
        <strain evidence="6">HMR AF 39</strain>
    </source>
</reference>
<gene>
    <name evidence="6" type="ORF">CDV56_109394</name>
</gene>
<evidence type="ECO:0000256" key="5">
    <source>
        <dbReference type="ARBA" id="ARBA00023306"/>
    </source>
</evidence>
<dbReference type="InterPro" id="IPR008401">
    <property type="entry name" value="Apc13"/>
</dbReference>
<evidence type="ECO:0000256" key="2">
    <source>
        <dbReference type="ARBA" id="ARBA00022618"/>
    </source>
</evidence>
<proteinExistence type="inferred from homology"/>
<name>A0A397HZA9_ASPTH</name>
<evidence type="ECO:0000313" key="7">
    <source>
        <dbReference type="Proteomes" id="UP000215305"/>
    </source>
</evidence>
<evidence type="ECO:0000313" key="6">
    <source>
        <dbReference type="EMBL" id="RHZ66524.1"/>
    </source>
</evidence>
<dbReference type="PANTHER" id="PTHR28526:SF1">
    <property type="entry name" value="ANAPHASE-PROMOTING COMPLEX SUBUNIT 13"/>
    <property type="match status" value="1"/>
</dbReference>
<dbReference type="Proteomes" id="UP000215305">
    <property type="component" value="Unassembled WGS sequence"/>
</dbReference>